<comment type="caution">
    <text evidence="3">The sequence shown here is derived from an EMBL/GenBank/DDBJ whole genome shotgun (WGS) entry which is preliminary data.</text>
</comment>
<name>A0A511R105_9DEIN</name>
<feature type="domain" description="DUF3108" evidence="2">
    <location>
        <begin position="163"/>
        <end position="228"/>
    </location>
</feature>
<evidence type="ECO:0000256" key="1">
    <source>
        <dbReference type="SAM" id="SignalP"/>
    </source>
</evidence>
<keyword evidence="1" id="KW-0732">Signal</keyword>
<dbReference type="AlphaFoldDB" id="A0A511R105"/>
<dbReference type="EMBL" id="BJXL01000039">
    <property type="protein sequence ID" value="GEM83304.1"/>
    <property type="molecule type" value="Genomic_DNA"/>
</dbReference>
<dbReference type="Pfam" id="PF21347">
    <property type="entry name" value="DUF3108_like"/>
    <property type="match status" value="1"/>
</dbReference>
<dbReference type="InterPro" id="IPR049279">
    <property type="entry name" value="DUF3108-like"/>
</dbReference>
<proteinExistence type="predicted"/>
<evidence type="ECO:0000313" key="4">
    <source>
        <dbReference type="Proteomes" id="UP000321197"/>
    </source>
</evidence>
<accession>A0A511R105</accession>
<dbReference type="Proteomes" id="UP000321197">
    <property type="component" value="Unassembled WGS sequence"/>
</dbReference>
<organism evidence="3 4">
    <name type="scientific">Meiothermus hypogaeus NBRC 106114</name>
    <dbReference type="NCBI Taxonomy" id="1227553"/>
    <lineage>
        <taxon>Bacteria</taxon>
        <taxon>Thermotogati</taxon>
        <taxon>Deinococcota</taxon>
        <taxon>Deinococci</taxon>
        <taxon>Thermales</taxon>
        <taxon>Thermaceae</taxon>
        <taxon>Meiothermus</taxon>
    </lineage>
</organism>
<feature type="signal peptide" evidence="1">
    <location>
        <begin position="1"/>
        <end position="27"/>
    </location>
</feature>
<evidence type="ECO:0000313" key="3">
    <source>
        <dbReference type="EMBL" id="GEM83304.1"/>
    </source>
</evidence>
<gene>
    <name evidence="3" type="ORF">MHY01S_14700</name>
</gene>
<protein>
    <recommendedName>
        <fullName evidence="2">DUF3108 domain-containing protein</fullName>
    </recommendedName>
</protein>
<reference evidence="3 4" key="1">
    <citation type="submission" date="2019-07" db="EMBL/GenBank/DDBJ databases">
        <title>Whole genome shotgun sequence of Meiothermus hypogaeus NBRC 106114.</title>
        <authorList>
            <person name="Hosoyama A."/>
            <person name="Uohara A."/>
            <person name="Ohji S."/>
            <person name="Ichikawa N."/>
        </authorList>
    </citation>
    <scope>NUCLEOTIDE SEQUENCE [LARGE SCALE GENOMIC DNA]</scope>
    <source>
        <strain evidence="3 4">NBRC 106114</strain>
    </source>
</reference>
<feature type="chain" id="PRO_5021974796" description="DUF3108 domain-containing protein" evidence="1">
    <location>
        <begin position="28"/>
        <end position="238"/>
    </location>
</feature>
<evidence type="ECO:0000259" key="2">
    <source>
        <dbReference type="Pfam" id="PF21347"/>
    </source>
</evidence>
<sequence>MLTSFLYTLDMFRVLFMLFLLGSPALAQLCDQPFSPTRPGWEWQYRVTGERGSTYSIRKTSITDGSFTQVRQTAGGREELKYRCTLEGIFPVDFGGSGSNRVEAGGQPVSYDLEVVKVTGVAIPDYDTWAVGNNWRLVIEVRGTGQQGPLRFNISGTLETTYRVVALENVSTPAGRFTAYKLQTTFATRMRANAGPISIPFNFESQGTSWYAENVGLVKSIQKSREGENVTELIALRK</sequence>
<dbReference type="Gene3D" id="2.40.360.20">
    <property type="match status" value="1"/>
</dbReference>